<sequence>MWILVYIFFIILNAIAYFVPKNIKKSEIYSTSIFAILFGFITDEVLNLHLNLYGYFNHGFQWQGFFSSFMYFIPINNLFLNYFPVKKGPLIKAKYIVIWTLFSVLFEWLILQTEYLYYNGWKLWYSALLYPFIFLILYINLIVVRKLNNSEKC</sequence>
<protein>
    <submittedName>
        <fullName evidence="2">Neutral ceramidase superfamily lipid hydrolase</fullName>
    </submittedName>
</protein>
<reference evidence="2 3" key="1">
    <citation type="submission" date="2021-01" db="EMBL/GenBank/DDBJ databases">
        <title>Genomic Encyclopedia of Type Strains, Phase IV (KMG-IV): sequencing the most valuable type-strain genomes for metagenomic binning, comparative biology and taxonomic classification.</title>
        <authorList>
            <person name="Goeker M."/>
        </authorList>
    </citation>
    <scope>NUCLEOTIDE SEQUENCE [LARGE SCALE GENOMIC DNA]</scope>
    <source>
        <strain evidence="2 3">DSM 105482</strain>
    </source>
</reference>
<evidence type="ECO:0000313" key="3">
    <source>
        <dbReference type="Proteomes" id="UP000823486"/>
    </source>
</evidence>
<keyword evidence="1" id="KW-1133">Transmembrane helix</keyword>
<evidence type="ECO:0000256" key="1">
    <source>
        <dbReference type="SAM" id="Phobius"/>
    </source>
</evidence>
<name>A0ABS2QNN5_9BACI</name>
<proteinExistence type="predicted"/>
<dbReference type="EMBL" id="JAFBFI010000021">
    <property type="protein sequence ID" value="MBM7694324.1"/>
    <property type="molecule type" value="Genomic_DNA"/>
</dbReference>
<keyword evidence="3" id="KW-1185">Reference proteome</keyword>
<comment type="caution">
    <text evidence="2">The sequence shown here is derived from an EMBL/GenBank/DDBJ whole genome shotgun (WGS) entry which is preliminary data.</text>
</comment>
<keyword evidence="2" id="KW-0378">Hydrolase</keyword>
<feature type="transmembrane region" description="Helical" evidence="1">
    <location>
        <begin position="62"/>
        <end position="83"/>
    </location>
</feature>
<gene>
    <name evidence="2" type="ORF">JOC77_003785</name>
</gene>
<organism evidence="2 3">
    <name type="scientific">Peribacillus deserti</name>
    <dbReference type="NCBI Taxonomy" id="673318"/>
    <lineage>
        <taxon>Bacteria</taxon>
        <taxon>Bacillati</taxon>
        <taxon>Bacillota</taxon>
        <taxon>Bacilli</taxon>
        <taxon>Bacillales</taxon>
        <taxon>Bacillaceae</taxon>
        <taxon>Peribacillus</taxon>
    </lineage>
</organism>
<dbReference type="RefSeq" id="WP_377337311.1">
    <property type="nucleotide sequence ID" value="NZ_JAFBFI010000021.1"/>
</dbReference>
<keyword evidence="1" id="KW-0472">Membrane</keyword>
<dbReference type="NCBIfam" id="NF041644">
    <property type="entry name" value="CBO0543_fam"/>
    <property type="match status" value="1"/>
</dbReference>
<dbReference type="GO" id="GO:0016787">
    <property type="term" value="F:hydrolase activity"/>
    <property type="evidence" value="ECO:0007669"/>
    <property type="project" value="UniProtKB-KW"/>
</dbReference>
<dbReference type="Proteomes" id="UP000823486">
    <property type="component" value="Unassembled WGS sequence"/>
</dbReference>
<feature type="transmembrane region" description="Helical" evidence="1">
    <location>
        <begin position="95"/>
        <end position="111"/>
    </location>
</feature>
<evidence type="ECO:0000313" key="2">
    <source>
        <dbReference type="EMBL" id="MBM7694324.1"/>
    </source>
</evidence>
<feature type="transmembrane region" description="Helical" evidence="1">
    <location>
        <begin position="123"/>
        <end position="144"/>
    </location>
</feature>
<feature type="transmembrane region" description="Helical" evidence="1">
    <location>
        <begin position="6"/>
        <end position="23"/>
    </location>
</feature>
<accession>A0ABS2QNN5</accession>
<feature type="transmembrane region" description="Helical" evidence="1">
    <location>
        <begin position="35"/>
        <end position="56"/>
    </location>
</feature>
<dbReference type="InterPro" id="IPR048147">
    <property type="entry name" value="CBO0543-like"/>
</dbReference>
<keyword evidence="1" id="KW-0812">Transmembrane</keyword>